<dbReference type="OMA" id="SWANIPR"/>
<dbReference type="Gene3D" id="1.20.1280.50">
    <property type="match status" value="1"/>
</dbReference>
<dbReference type="InterPro" id="IPR011043">
    <property type="entry name" value="Gal_Oxase/kelch_b-propeller"/>
</dbReference>
<reference evidence="2" key="2">
    <citation type="submission" date="2020-10" db="EMBL/GenBank/DDBJ databases">
        <authorList>
            <person name="Cooper E.A."/>
            <person name="Brenton Z.W."/>
            <person name="Flinn B.S."/>
            <person name="Jenkins J."/>
            <person name="Shu S."/>
            <person name="Flowers D."/>
            <person name="Luo F."/>
            <person name="Wang Y."/>
            <person name="Xia P."/>
            <person name="Barry K."/>
            <person name="Daum C."/>
            <person name="Lipzen A."/>
            <person name="Yoshinaga Y."/>
            <person name="Schmutz J."/>
            <person name="Saski C."/>
            <person name="Vermerris W."/>
            <person name="Kresovich S."/>
        </authorList>
    </citation>
    <scope>NUCLEOTIDE SEQUENCE</scope>
</reference>
<evidence type="ECO:0000313" key="2">
    <source>
        <dbReference type="EMBL" id="KAG0544926.1"/>
    </source>
</evidence>
<dbReference type="EMBL" id="CM027681">
    <property type="protein sequence ID" value="KAG0544927.1"/>
    <property type="molecule type" value="Genomic_DNA"/>
</dbReference>
<reference evidence="2" key="1">
    <citation type="journal article" date="2019" name="BMC Genomics">
        <title>A new reference genome for Sorghum bicolor reveals high levels of sequence similarity between sweet and grain genotypes: implications for the genetics of sugar metabolism.</title>
        <authorList>
            <person name="Cooper E.A."/>
            <person name="Brenton Z.W."/>
            <person name="Flinn B.S."/>
            <person name="Jenkins J."/>
            <person name="Shu S."/>
            <person name="Flowers D."/>
            <person name="Luo F."/>
            <person name="Wang Y."/>
            <person name="Xia P."/>
            <person name="Barry K."/>
            <person name="Daum C."/>
            <person name="Lipzen A."/>
            <person name="Yoshinaga Y."/>
            <person name="Schmutz J."/>
            <person name="Saski C."/>
            <person name="Vermerris W."/>
            <person name="Kresovich S."/>
        </authorList>
    </citation>
    <scope>NUCLEOTIDE SEQUENCE</scope>
</reference>
<dbReference type="Proteomes" id="UP000807115">
    <property type="component" value="Chromosome 2"/>
</dbReference>
<dbReference type="OrthoDB" id="692598at2759"/>
<gene>
    <name evidence="2" type="ORF">BDA96_02G318200</name>
</gene>
<sequence>MAEARPCARQPPSWADLPADLAGRVLRFLPACVDRACFAAVCPQWRAAARQLPLPPPLPLLALPDGTFYSLPYGKSFRFPGFGCAGYKTAACGSWLVFSRDDGCFLVDPFVGATVTLPPLSQVKLRPPNAVAKYVNVPVPGQDAHVSVFYPYATWMHIKESKKMPTLNKLILCSPNLVAAFAGSTLNGCGCTSQILVCQPESSSWSVRANDKCKLFQDMAFYQGKLYALADDENLLIINISQDPSTGNPQISRIGQVIKGDPWESASMPDNWYSADMLQDTMGKKKLYLVESCGALLMVRRKVCCSVAGEAAVSGQCEFEVFKADLERSRWVNVTSLGDDQMIFLGRSCSRAVTASQYGMPGDQIFFLDDVMENCKYSFHEETTSVSVYDMRTGEVSSPLPMIWKHEMILATWLFP</sequence>
<dbReference type="Pfam" id="PF03478">
    <property type="entry name" value="Beta-prop_KIB1-4"/>
    <property type="match status" value="1"/>
</dbReference>
<dbReference type="SUPFAM" id="SSF50965">
    <property type="entry name" value="Galactose oxidase, central domain"/>
    <property type="match status" value="1"/>
</dbReference>
<comment type="caution">
    <text evidence="2">The sequence shown here is derived from an EMBL/GenBank/DDBJ whole genome shotgun (WGS) entry which is preliminary data.</text>
</comment>
<accession>A0A921RSJ4</accession>
<evidence type="ECO:0000313" key="3">
    <source>
        <dbReference type="Proteomes" id="UP000807115"/>
    </source>
</evidence>
<dbReference type="PANTHER" id="PTHR33110:SF71">
    <property type="entry name" value="F-BOX_KELCH-REPEAT PROTEIN"/>
    <property type="match status" value="1"/>
</dbReference>
<name>A0A921RSJ4_SORBI</name>
<dbReference type="AlphaFoldDB" id="A0A921RSJ4"/>
<dbReference type="EMBL" id="CM027681">
    <property type="protein sequence ID" value="KAG0544926.1"/>
    <property type="molecule type" value="Genomic_DNA"/>
</dbReference>
<dbReference type="KEGG" id="sbi:8077433"/>
<evidence type="ECO:0000259" key="1">
    <source>
        <dbReference type="Pfam" id="PF03478"/>
    </source>
</evidence>
<dbReference type="PANTHER" id="PTHR33110">
    <property type="entry name" value="F-BOX/KELCH-REPEAT PROTEIN-RELATED"/>
    <property type="match status" value="1"/>
</dbReference>
<dbReference type="CDD" id="cd09917">
    <property type="entry name" value="F-box_SF"/>
    <property type="match status" value="1"/>
</dbReference>
<dbReference type="InterPro" id="IPR005174">
    <property type="entry name" value="KIB1-4_b-propeller"/>
</dbReference>
<dbReference type="SUPFAM" id="SSF81383">
    <property type="entry name" value="F-box domain"/>
    <property type="match status" value="1"/>
</dbReference>
<feature type="domain" description="KIB1-4 beta-propeller" evidence="1">
    <location>
        <begin position="68"/>
        <end position="390"/>
    </location>
</feature>
<dbReference type="Gramene" id="EER99383">
    <property type="protein sequence ID" value="EER99383"/>
    <property type="gene ID" value="SORBI_3002G302600"/>
</dbReference>
<dbReference type="InterPro" id="IPR036047">
    <property type="entry name" value="F-box-like_dom_sf"/>
</dbReference>
<organism evidence="2 3">
    <name type="scientific">Sorghum bicolor</name>
    <name type="common">Sorghum</name>
    <name type="synonym">Sorghum vulgare</name>
    <dbReference type="NCBI Taxonomy" id="4558"/>
    <lineage>
        <taxon>Eukaryota</taxon>
        <taxon>Viridiplantae</taxon>
        <taxon>Streptophyta</taxon>
        <taxon>Embryophyta</taxon>
        <taxon>Tracheophyta</taxon>
        <taxon>Spermatophyta</taxon>
        <taxon>Magnoliopsida</taxon>
        <taxon>Liliopsida</taxon>
        <taxon>Poales</taxon>
        <taxon>Poaceae</taxon>
        <taxon>PACMAD clade</taxon>
        <taxon>Panicoideae</taxon>
        <taxon>Andropogonodae</taxon>
        <taxon>Andropogoneae</taxon>
        <taxon>Sorghinae</taxon>
        <taxon>Sorghum</taxon>
    </lineage>
</organism>
<proteinExistence type="predicted"/>
<protein>
    <recommendedName>
        <fullName evidence="1">KIB1-4 beta-propeller domain-containing protein</fullName>
    </recommendedName>
</protein>